<dbReference type="Gene3D" id="3.40.50.150">
    <property type="entry name" value="Vaccinia Virus protein VP39"/>
    <property type="match status" value="1"/>
</dbReference>
<sequence>MSLNPQLGLIDIGANIGTYTMFIAAMDRLVVAIECFQPNYMRIAKAVQMENFQNKVILIGNAIYSSTGQYLRLSKDPVNIGGQGIYGTAFLTNRSDDIYMVRTMRLDDILPKIQQTNLSSFVMKIDIEGAEYYVFESGRKLFDAFDIPVIMMEWDKIYQNIERGNFILKFLILHKYIPTTDTCQELSKTDDFSKWPANVFWIKMNRTGIC</sequence>
<accession>A0A815PXN3</accession>
<evidence type="ECO:0000313" key="3">
    <source>
        <dbReference type="EMBL" id="CAF3789737.1"/>
    </source>
</evidence>
<dbReference type="NCBIfam" id="TIGR01444">
    <property type="entry name" value="fkbM_fam"/>
    <property type="match status" value="1"/>
</dbReference>
<name>A0A815PXN3_9BILA</name>
<dbReference type="PANTHER" id="PTHR34203">
    <property type="entry name" value="METHYLTRANSFERASE, FKBM FAMILY PROTEIN"/>
    <property type="match status" value="1"/>
</dbReference>
<dbReference type="EMBL" id="CAJOAZ010001257">
    <property type="protein sequence ID" value="CAF3789737.1"/>
    <property type="molecule type" value="Genomic_DNA"/>
</dbReference>
<dbReference type="SUPFAM" id="SSF53335">
    <property type="entry name" value="S-adenosyl-L-methionine-dependent methyltransferases"/>
    <property type="match status" value="1"/>
</dbReference>
<dbReference type="InterPro" id="IPR006342">
    <property type="entry name" value="FkbM_mtfrase"/>
</dbReference>
<feature type="domain" description="Methyltransferase FkbM" evidence="1">
    <location>
        <begin position="11"/>
        <end position="171"/>
    </location>
</feature>
<dbReference type="Proteomes" id="UP000663845">
    <property type="component" value="Unassembled WGS sequence"/>
</dbReference>
<proteinExistence type="predicted"/>
<reference evidence="2" key="1">
    <citation type="submission" date="2021-02" db="EMBL/GenBank/DDBJ databases">
        <authorList>
            <person name="Nowell W R."/>
        </authorList>
    </citation>
    <scope>NUCLEOTIDE SEQUENCE</scope>
</reference>
<dbReference type="PANTHER" id="PTHR34203:SF15">
    <property type="entry name" value="SLL1173 PROTEIN"/>
    <property type="match status" value="1"/>
</dbReference>
<evidence type="ECO:0000313" key="2">
    <source>
        <dbReference type="EMBL" id="CAF1454434.1"/>
    </source>
</evidence>
<evidence type="ECO:0000259" key="1">
    <source>
        <dbReference type="Pfam" id="PF05050"/>
    </source>
</evidence>
<dbReference type="Pfam" id="PF05050">
    <property type="entry name" value="Methyltransf_21"/>
    <property type="match status" value="1"/>
</dbReference>
<gene>
    <name evidence="2" type="ORF">JYZ213_LOCUS40880</name>
    <name evidence="3" type="ORF">OXD698_LOCUS17605</name>
</gene>
<comment type="caution">
    <text evidence="2">The sequence shown here is derived from an EMBL/GenBank/DDBJ whole genome shotgun (WGS) entry which is preliminary data.</text>
</comment>
<dbReference type="InterPro" id="IPR052514">
    <property type="entry name" value="SAM-dependent_MTase"/>
</dbReference>
<dbReference type="EMBL" id="CAJNOG010001563">
    <property type="protein sequence ID" value="CAF1454434.1"/>
    <property type="molecule type" value="Genomic_DNA"/>
</dbReference>
<protein>
    <recommendedName>
        <fullName evidence="1">Methyltransferase FkbM domain-containing protein</fullName>
    </recommendedName>
</protein>
<dbReference type="Proteomes" id="UP000663844">
    <property type="component" value="Unassembled WGS sequence"/>
</dbReference>
<dbReference type="AlphaFoldDB" id="A0A815PXN3"/>
<dbReference type="InterPro" id="IPR029063">
    <property type="entry name" value="SAM-dependent_MTases_sf"/>
</dbReference>
<organism evidence="2 4">
    <name type="scientific">Adineta steineri</name>
    <dbReference type="NCBI Taxonomy" id="433720"/>
    <lineage>
        <taxon>Eukaryota</taxon>
        <taxon>Metazoa</taxon>
        <taxon>Spiralia</taxon>
        <taxon>Gnathifera</taxon>
        <taxon>Rotifera</taxon>
        <taxon>Eurotatoria</taxon>
        <taxon>Bdelloidea</taxon>
        <taxon>Adinetida</taxon>
        <taxon>Adinetidae</taxon>
        <taxon>Adineta</taxon>
    </lineage>
</organism>
<evidence type="ECO:0000313" key="4">
    <source>
        <dbReference type="Proteomes" id="UP000663845"/>
    </source>
</evidence>